<keyword evidence="1" id="KW-0560">Oxidoreductase</keyword>
<dbReference type="SUPFAM" id="SSF51430">
    <property type="entry name" value="NAD(P)-linked oxidoreductase"/>
    <property type="match status" value="1"/>
</dbReference>
<dbReference type="InterPro" id="IPR020471">
    <property type="entry name" value="AKR"/>
</dbReference>
<dbReference type="PANTHER" id="PTHR11732">
    <property type="entry name" value="ALDO/KETO REDUCTASE"/>
    <property type="match status" value="1"/>
</dbReference>
<feature type="site" description="Lowers pKa of active site Tyr" evidence="4">
    <location>
        <position position="79"/>
    </location>
</feature>
<protein>
    <recommendedName>
        <fullName evidence="5">NADP-dependent oxidoreductase domain-containing protein</fullName>
    </recommendedName>
</protein>
<organism evidence="6 7">
    <name type="scientific">Hydnum rufescens UP504</name>
    <dbReference type="NCBI Taxonomy" id="1448309"/>
    <lineage>
        <taxon>Eukaryota</taxon>
        <taxon>Fungi</taxon>
        <taxon>Dikarya</taxon>
        <taxon>Basidiomycota</taxon>
        <taxon>Agaricomycotina</taxon>
        <taxon>Agaricomycetes</taxon>
        <taxon>Cantharellales</taxon>
        <taxon>Hydnaceae</taxon>
        <taxon>Hydnum</taxon>
    </lineage>
</organism>
<dbReference type="FunFam" id="3.20.20.100:FF:000002">
    <property type="entry name" value="2,5-diketo-D-gluconic acid reductase A"/>
    <property type="match status" value="1"/>
</dbReference>
<dbReference type="PIRSF" id="PIRSF000097">
    <property type="entry name" value="AKR"/>
    <property type="match status" value="1"/>
</dbReference>
<dbReference type="PROSITE" id="PS00798">
    <property type="entry name" value="ALDOKETO_REDUCTASE_1"/>
    <property type="match status" value="1"/>
</dbReference>
<evidence type="ECO:0000256" key="1">
    <source>
        <dbReference type="ARBA" id="ARBA00023002"/>
    </source>
</evidence>
<keyword evidence="7" id="KW-1185">Reference proteome</keyword>
<dbReference type="InterPro" id="IPR023210">
    <property type="entry name" value="NADP_OxRdtase_dom"/>
</dbReference>
<feature type="domain" description="NADP-dependent oxidoreductase" evidence="5">
    <location>
        <begin position="17"/>
        <end position="286"/>
    </location>
</feature>
<evidence type="ECO:0000259" key="5">
    <source>
        <dbReference type="Pfam" id="PF00248"/>
    </source>
</evidence>
<reference evidence="6" key="1">
    <citation type="journal article" date="2020" name="Nat. Commun.">
        <title>Large-scale genome sequencing of mycorrhizal fungi provides insights into the early evolution of symbiotic traits.</title>
        <authorList>
            <person name="Miyauchi S."/>
            <person name="Kiss E."/>
            <person name="Kuo A."/>
            <person name="Drula E."/>
            <person name="Kohler A."/>
            <person name="Sanchez-Garcia M."/>
            <person name="Morin E."/>
            <person name="Andreopoulos B."/>
            <person name="Barry K.W."/>
            <person name="Bonito G."/>
            <person name="Buee M."/>
            <person name="Carver A."/>
            <person name="Chen C."/>
            <person name="Cichocki N."/>
            <person name="Clum A."/>
            <person name="Culley D."/>
            <person name="Crous P.W."/>
            <person name="Fauchery L."/>
            <person name="Girlanda M."/>
            <person name="Hayes R.D."/>
            <person name="Keri Z."/>
            <person name="LaButti K."/>
            <person name="Lipzen A."/>
            <person name="Lombard V."/>
            <person name="Magnuson J."/>
            <person name="Maillard F."/>
            <person name="Murat C."/>
            <person name="Nolan M."/>
            <person name="Ohm R.A."/>
            <person name="Pangilinan J."/>
            <person name="Pereira M.F."/>
            <person name="Perotto S."/>
            <person name="Peter M."/>
            <person name="Pfister S."/>
            <person name="Riley R."/>
            <person name="Sitrit Y."/>
            <person name="Stielow J.B."/>
            <person name="Szollosi G."/>
            <person name="Zifcakova L."/>
            <person name="Stursova M."/>
            <person name="Spatafora J.W."/>
            <person name="Tedersoo L."/>
            <person name="Vaario L.M."/>
            <person name="Yamada A."/>
            <person name="Yan M."/>
            <person name="Wang P."/>
            <person name="Xu J."/>
            <person name="Bruns T."/>
            <person name="Baldrian P."/>
            <person name="Vilgalys R."/>
            <person name="Dunand C."/>
            <person name="Henrissat B."/>
            <person name="Grigoriev I.V."/>
            <person name="Hibbett D."/>
            <person name="Nagy L.G."/>
            <person name="Martin F.M."/>
        </authorList>
    </citation>
    <scope>NUCLEOTIDE SEQUENCE</scope>
    <source>
        <strain evidence="6">UP504</strain>
    </source>
</reference>
<dbReference type="AlphaFoldDB" id="A0A9P6E094"/>
<evidence type="ECO:0000256" key="4">
    <source>
        <dbReference type="PIRSR" id="PIRSR000097-3"/>
    </source>
</evidence>
<name>A0A9P6E094_9AGAM</name>
<gene>
    <name evidence="6" type="ORF">BS47DRAFT_1290921</name>
</gene>
<dbReference type="Proteomes" id="UP000886523">
    <property type="component" value="Unassembled WGS sequence"/>
</dbReference>
<dbReference type="GO" id="GO:0016616">
    <property type="term" value="F:oxidoreductase activity, acting on the CH-OH group of donors, NAD or NADP as acceptor"/>
    <property type="evidence" value="ECO:0007669"/>
    <property type="project" value="UniProtKB-ARBA"/>
</dbReference>
<evidence type="ECO:0000256" key="3">
    <source>
        <dbReference type="PIRSR" id="PIRSR000097-2"/>
    </source>
</evidence>
<comment type="caution">
    <text evidence="6">The sequence shown here is derived from an EMBL/GenBank/DDBJ whole genome shotgun (WGS) entry which is preliminary data.</text>
</comment>
<dbReference type="InterPro" id="IPR036812">
    <property type="entry name" value="NAD(P)_OxRdtase_dom_sf"/>
</dbReference>
<evidence type="ECO:0000313" key="6">
    <source>
        <dbReference type="EMBL" id="KAF9517523.1"/>
    </source>
</evidence>
<evidence type="ECO:0000313" key="7">
    <source>
        <dbReference type="Proteomes" id="UP000886523"/>
    </source>
</evidence>
<feature type="binding site" evidence="3">
    <location>
        <position position="112"/>
    </location>
    <ligand>
        <name>substrate</name>
    </ligand>
</feature>
<dbReference type="OrthoDB" id="416253at2759"/>
<sequence>MSFGKSLTLNTGAKIPRIGLGTWQSRLKEVEHAVEFAVRHGYRHLDLAQIYQNQDEVGVALKKVIPSVVKREDIFITSKLWNSSHQPHLVEKELDLTLKQLGLDYLDLYLVHWPIAFAPGNRLLPIGPDGWAELDLETSLVDTWKAMIALPKSKVRAIGVSNFSIEAVEGIIKATGVVPAVNQVEAHPLLLQDDLVNYSKEKGIHLTAYSPLGYNSVGIPKLTDWPEGELIKIAEKYGATPAQVLIAWGTKQGYSSIPKSVNDERIAINFKEVEISDEDYETLTALGREKPTRYNIPFRFTPPVNISLFGTDVEKNAKYNVKIV</sequence>
<dbReference type="Gene3D" id="3.20.20.100">
    <property type="entry name" value="NADP-dependent oxidoreductase domain"/>
    <property type="match status" value="1"/>
</dbReference>
<dbReference type="Pfam" id="PF00248">
    <property type="entry name" value="Aldo_ket_red"/>
    <property type="match status" value="1"/>
</dbReference>
<evidence type="ECO:0000256" key="2">
    <source>
        <dbReference type="PIRSR" id="PIRSR000097-1"/>
    </source>
</evidence>
<feature type="active site" description="Proton donor" evidence="2">
    <location>
        <position position="51"/>
    </location>
</feature>
<dbReference type="PRINTS" id="PR00069">
    <property type="entry name" value="ALDKETRDTASE"/>
</dbReference>
<accession>A0A9P6E094</accession>
<dbReference type="EMBL" id="MU128931">
    <property type="protein sequence ID" value="KAF9517523.1"/>
    <property type="molecule type" value="Genomic_DNA"/>
</dbReference>
<proteinExistence type="predicted"/>
<dbReference type="InterPro" id="IPR018170">
    <property type="entry name" value="Aldo/ket_reductase_CS"/>
</dbReference>